<evidence type="ECO:0000256" key="6">
    <source>
        <dbReference type="ARBA" id="ARBA00022989"/>
    </source>
</evidence>
<evidence type="ECO:0000256" key="7">
    <source>
        <dbReference type="ARBA" id="ARBA00023136"/>
    </source>
</evidence>
<reference evidence="10" key="1">
    <citation type="submission" date="2020-05" db="EMBL/GenBank/DDBJ databases">
        <authorList>
            <person name="Chiriac C."/>
            <person name="Salcher M."/>
            <person name="Ghai R."/>
            <person name="Kavagutti S V."/>
        </authorList>
    </citation>
    <scope>NUCLEOTIDE SEQUENCE</scope>
</reference>
<feature type="transmembrane region" description="Helical" evidence="8">
    <location>
        <begin position="257"/>
        <end position="274"/>
    </location>
</feature>
<comment type="subcellular location">
    <subcellularLocation>
        <location evidence="1">Cell membrane</location>
        <topology evidence="1">Multi-pass membrane protein</topology>
    </subcellularLocation>
</comment>
<dbReference type="GO" id="GO:0005886">
    <property type="term" value="C:plasma membrane"/>
    <property type="evidence" value="ECO:0007669"/>
    <property type="project" value="UniProtKB-SubCell"/>
</dbReference>
<keyword evidence="5 8" id="KW-0812">Transmembrane</keyword>
<dbReference type="InterPro" id="IPR004626">
    <property type="entry name" value="RarD"/>
</dbReference>
<feature type="transmembrane region" description="Helical" evidence="8">
    <location>
        <begin position="162"/>
        <end position="177"/>
    </location>
</feature>
<feature type="transmembrane region" description="Helical" evidence="8">
    <location>
        <begin position="82"/>
        <end position="102"/>
    </location>
</feature>
<keyword evidence="4" id="KW-1003">Cell membrane</keyword>
<evidence type="ECO:0000256" key="2">
    <source>
        <dbReference type="ARBA" id="ARBA00007362"/>
    </source>
</evidence>
<dbReference type="InterPro" id="IPR037185">
    <property type="entry name" value="EmrE-like"/>
</dbReference>
<evidence type="ECO:0000256" key="1">
    <source>
        <dbReference type="ARBA" id="ARBA00004651"/>
    </source>
</evidence>
<feature type="transmembrane region" description="Helical" evidence="8">
    <location>
        <begin position="223"/>
        <end position="245"/>
    </location>
</feature>
<feature type="transmembrane region" description="Helical" evidence="8">
    <location>
        <begin position="52"/>
        <end position="70"/>
    </location>
</feature>
<evidence type="ECO:0000256" key="5">
    <source>
        <dbReference type="ARBA" id="ARBA00022692"/>
    </source>
</evidence>
<evidence type="ECO:0000256" key="4">
    <source>
        <dbReference type="ARBA" id="ARBA00022475"/>
    </source>
</evidence>
<dbReference type="NCBIfam" id="TIGR00688">
    <property type="entry name" value="rarD"/>
    <property type="match status" value="1"/>
</dbReference>
<feature type="domain" description="EamA" evidence="9">
    <location>
        <begin position="19"/>
        <end position="154"/>
    </location>
</feature>
<feature type="transmembrane region" description="Helical" evidence="8">
    <location>
        <begin position="20"/>
        <end position="40"/>
    </location>
</feature>
<keyword evidence="3" id="KW-0813">Transport</keyword>
<protein>
    <submittedName>
        <fullName evidence="10">Unannotated protein</fullName>
    </submittedName>
</protein>
<gene>
    <name evidence="10" type="ORF">UFOPK3720_00239</name>
</gene>
<proteinExistence type="inferred from homology"/>
<dbReference type="EMBL" id="CAFBNB010000027">
    <property type="protein sequence ID" value="CAB4921383.1"/>
    <property type="molecule type" value="Genomic_DNA"/>
</dbReference>
<keyword evidence="6 8" id="KW-1133">Transmembrane helix</keyword>
<organism evidence="10">
    <name type="scientific">freshwater metagenome</name>
    <dbReference type="NCBI Taxonomy" id="449393"/>
    <lineage>
        <taxon>unclassified sequences</taxon>
        <taxon>metagenomes</taxon>
        <taxon>ecological metagenomes</taxon>
    </lineage>
</organism>
<dbReference type="PANTHER" id="PTHR22911:SF137">
    <property type="entry name" value="SOLUTE CARRIER FAMILY 35 MEMBER G2-RELATED"/>
    <property type="match status" value="1"/>
</dbReference>
<name>A0A6J7HUH7_9ZZZZ</name>
<comment type="similarity">
    <text evidence="2">Belongs to the EamA transporter family.</text>
</comment>
<keyword evidence="7 8" id="KW-0472">Membrane</keyword>
<evidence type="ECO:0000313" key="10">
    <source>
        <dbReference type="EMBL" id="CAB4921383.1"/>
    </source>
</evidence>
<dbReference type="SUPFAM" id="SSF103481">
    <property type="entry name" value="Multidrug resistance efflux transporter EmrE"/>
    <property type="match status" value="2"/>
</dbReference>
<dbReference type="AlphaFoldDB" id="A0A6J7HUH7"/>
<dbReference type="PANTHER" id="PTHR22911">
    <property type="entry name" value="ACYL-MALONYL CONDENSING ENZYME-RELATED"/>
    <property type="match status" value="1"/>
</dbReference>
<feature type="transmembrane region" description="Helical" evidence="8">
    <location>
        <begin position="138"/>
        <end position="156"/>
    </location>
</feature>
<dbReference type="Pfam" id="PF00892">
    <property type="entry name" value="EamA"/>
    <property type="match status" value="1"/>
</dbReference>
<accession>A0A6J7HUH7</accession>
<feature type="transmembrane region" description="Helical" evidence="8">
    <location>
        <begin position="189"/>
        <end position="211"/>
    </location>
</feature>
<evidence type="ECO:0000256" key="8">
    <source>
        <dbReference type="SAM" id="Phobius"/>
    </source>
</evidence>
<dbReference type="InterPro" id="IPR000620">
    <property type="entry name" value="EamA_dom"/>
</dbReference>
<evidence type="ECO:0000259" key="9">
    <source>
        <dbReference type="Pfam" id="PF00892"/>
    </source>
</evidence>
<sequence length="323" mass="34471">MERVLTIASPGGRSQATTGLIYGGIAYGLWGLFPLYFALLDSVSPVEVVAHRVVWSLVLLAIILWIMRGWRDCFRTMRSTRTFGLLALAAVFLSINWGVYVWAVQSDEVVEASLGYFINPLVSVGLGVVILRERLRRPQWVAVGLAVAAVLVLAFAMGQPPWISLVLASSFGIYGLLKKVVGVGSVPSLTIETVVLAPVALVIILTAIHGGSAGIVQSGPGTTALLVMLGPVTAIPLIAFGAAATRIPLSSLGLMQFLTPTLQFILGITIFHEAMTTGRWVGFILVWIALGIFGFDIIRHARIAGATGESPSRIKDLEVAEPD</sequence>
<feature type="transmembrane region" description="Helical" evidence="8">
    <location>
        <begin position="114"/>
        <end position="131"/>
    </location>
</feature>
<feature type="transmembrane region" description="Helical" evidence="8">
    <location>
        <begin position="280"/>
        <end position="298"/>
    </location>
</feature>
<evidence type="ECO:0000256" key="3">
    <source>
        <dbReference type="ARBA" id="ARBA00022448"/>
    </source>
</evidence>